<dbReference type="InterPro" id="IPR013324">
    <property type="entry name" value="RNA_pol_sigma_r3/r4-like"/>
</dbReference>
<feature type="domain" description="RNA polymerase sigma factor 70 region 4 type 2" evidence="7">
    <location>
        <begin position="104"/>
        <end position="153"/>
    </location>
</feature>
<evidence type="ECO:0000256" key="4">
    <source>
        <dbReference type="ARBA" id="ARBA00023125"/>
    </source>
</evidence>
<dbReference type="InterPro" id="IPR036388">
    <property type="entry name" value="WH-like_DNA-bd_sf"/>
</dbReference>
<name>A0A073KI93_9BACI</name>
<evidence type="ECO:0000256" key="2">
    <source>
        <dbReference type="ARBA" id="ARBA00023015"/>
    </source>
</evidence>
<evidence type="ECO:0000256" key="5">
    <source>
        <dbReference type="ARBA" id="ARBA00023163"/>
    </source>
</evidence>
<keyword evidence="9" id="KW-1185">Reference proteome</keyword>
<feature type="domain" description="RNA polymerase sigma-70 region 2" evidence="6">
    <location>
        <begin position="15"/>
        <end position="75"/>
    </location>
</feature>
<accession>A0A073KI93</accession>
<evidence type="ECO:0000313" key="9">
    <source>
        <dbReference type="Proteomes" id="UP000027778"/>
    </source>
</evidence>
<dbReference type="CDD" id="cd06171">
    <property type="entry name" value="Sigma70_r4"/>
    <property type="match status" value="1"/>
</dbReference>
<evidence type="ECO:0000256" key="1">
    <source>
        <dbReference type="ARBA" id="ARBA00010641"/>
    </source>
</evidence>
<dbReference type="EMBL" id="JOTM01000043">
    <property type="protein sequence ID" value="KEK22038.1"/>
    <property type="molecule type" value="Genomic_DNA"/>
</dbReference>
<evidence type="ECO:0000256" key="3">
    <source>
        <dbReference type="ARBA" id="ARBA00023082"/>
    </source>
</evidence>
<dbReference type="InterPro" id="IPR014284">
    <property type="entry name" value="RNA_pol_sigma-70_dom"/>
</dbReference>
<dbReference type="AlphaFoldDB" id="A0A073KI93"/>
<evidence type="ECO:0000313" key="8">
    <source>
        <dbReference type="EMBL" id="KEK22038.1"/>
    </source>
</evidence>
<dbReference type="OrthoDB" id="9784984at2"/>
<keyword evidence="4" id="KW-0238">DNA-binding</keyword>
<dbReference type="Pfam" id="PF08281">
    <property type="entry name" value="Sigma70_r4_2"/>
    <property type="match status" value="1"/>
</dbReference>
<dbReference type="GO" id="GO:0016987">
    <property type="term" value="F:sigma factor activity"/>
    <property type="evidence" value="ECO:0007669"/>
    <property type="project" value="UniProtKB-KW"/>
</dbReference>
<sequence>MSHDTFESLLIEKSKAVYGYLIKIGAERKEAEDIVQDTLYKALLLMEEIPLERLTPWLFRVAINQHRDLYRKEKRLNPVAIESVVLIGQKSLDEVLLTSELQGEVQEILETMTEDYRHMLLLKYEYELSYKEIAVLLSMKEETVKTSLYRARNQFKKLYRRKNDESEGL</sequence>
<dbReference type="STRING" id="574375.AZF08_04630"/>
<dbReference type="Gene3D" id="1.10.1740.10">
    <property type="match status" value="1"/>
</dbReference>
<dbReference type="GO" id="GO:0003677">
    <property type="term" value="F:DNA binding"/>
    <property type="evidence" value="ECO:0007669"/>
    <property type="project" value="UniProtKB-KW"/>
</dbReference>
<dbReference type="Proteomes" id="UP000027778">
    <property type="component" value="Unassembled WGS sequence"/>
</dbReference>
<evidence type="ECO:0000259" key="7">
    <source>
        <dbReference type="Pfam" id="PF08281"/>
    </source>
</evidence>
<dbReference type="PANTHER" id="PTHR43133">
    <property type="entry name" value="RNA POLYMERASE ECF-TYPE SIGMA FACTO"/>
    <property type="match status" value="1"/>
</dbReference>
<dbReference type="InterPro" id="IPR013249">
    <property type="entry name" value="RNA_pol_sigma70_r4_t2"/>
</dbReference>
<keyword evidence="5" id="KW-0804">Transcription</keyword>
<dbReference type="InterPro" id="IPR039425">
    <property type="entry name" value="RNA_pol_sigma-70-like"/>
</dbReference>
<dbReference type="PANTHER" id="PTHR43133:SF8">
    <property type="entry name" value="RNA POLYMERASE SIGMA FACTOR HI_1459-RELATED"/>
    <property type="match status" value="1"/>
</dbReference>
<dbReference type="eggNOG" id="COG1595">
    <property type="taxonomic scope" value="Bacteria"/>
</dbReference>
<gene>
    <name evidence="8" type="ORF">BAGA_22655</name>
</gene>
<dbReference type="GO" id="GO:0006352">
    <property type="term" value="P:DNA-templated transcription initiation"/>
    <property type="evidence" value="ECO:0007669"/>
    <property type="project" value="InterPro"/>
</dbReference>
<dbReference type="RefSeq" id="WP_033678352.1">
    <property type="nucleotide sequence ID" value="NZ_JOTM01000043.1"/>
</dbReference>
<comment type="caution">
    <text evidence="8">The sequence shown here is derived from an EMBL/GenBank/DDBJ whole genome shotgun (WGS) entry which is preliminary data.</text>
</comment>
<comment type="similarity">
    <text evidence="1">Belongs to the sigma-70 factor family. ECF subfamily.</text>
</comment>
<dbReference type="NCBIfam" id="TIGR02937">
    <property type="entry name" value="sigma70-ECF"/>
    <property type="match status" value="1"/>
</dbReference>
<dbReference type="InterPro" id="IPR007627">
    <property type="entry name" value="RNA_pol_sigma70_r2"/>
</dbReference>
<organism evidence="8 9">
    <name type="scientific">Bacillus gaemokensis</name>
    <dbReference type="NCBI Taxonomy" id="574375"/>
    <lineage>
        <taxon>Bacteria</taxon>
        <taxon>Bacillati</taxon>
        <taxon>Bacillota</taxon>
        <taxon>Bacilli</taxon>
        <taxon>Bacillales</taxon>
        <taxon>Bacillaceae</taxon>
        <taxon>Bacillus</taxon>
        <taxon>Bacillus cereus group</taxon>
    </lineage>
</organism>
<dbReference type="InterPro" id="IPR013325">
    <property type="entry name" value="RNA_pol_sigma_r2"/>
</dbReference>
<dbReference type="SUPFAM" id="SSF88946">
    <property type="entry name" value="Sigma2 domain of RNA polymerase sigma factors"/>
    <property type="match status" value="1"/>
</dbReference>
<evidence type="ECO:0000259" key="6">
    <source>
        <dbReference type="Pfam" id="PF04542"/>
    </source>
</evidence>
<keyword evidence="3" id="KW-0731">Sigma factor</keyword>
<dbReference type="SUPFAM" id="SSF88659">
    <property type="entry name" value="Sigma3 and sigma4 domains of RNA polymerase sigma factors"/>
    <property type="match status" value="1"/>
</dbReference>
<proteinExistence type="inferred from homology"/>
<dbReference type="Gene3D" id="1.10.10.10">
    <property type="entry name" value="Winged helix-like DNA-binding domain superfamily/Winged helix DNA-binding domain"/>
    <property type="match status" value="1"/>
</dbReference>
<keyword evidence="2" id="KW-0805">Transcription regulation</keyword>
<reference evidence="8 9" key="1">
    <citation type="submission" date="2014-06" db="EMBL/GenBank/DDBJ databases">
        <title>Draft genome sequence of Bacillus gaemokensis JCM 15801 (MCCC 1A00707).</title>
        <authorList>
            <person name="Lai Q."/>
            <person name="Liu Y."/>
            <person name="Shao Z."/>
        </authorList>
    </citation>
    <scope>NUCLEOTIDE SEQUENCE [LARGE SCALE GENOMIC DNA]</scope>
    <source>
        <strain evidence="8 9">JCM 15801</strain>
    </source>
</reference>
<protein>
    <submittedName>
        <fullName evidence="8">RNA polymerase subunit sigma-70</fullName>
    </submittedName>
</protein>
<dbReference type="Pfam" id="PF04542">
    <property type="entry name" value="Sigma70_r2"/>
    <property type="match status" value="1"/>
</dbReference>